<comment type="caution">
    <text evidence="1">The sequence shown here is derived from an EMBL/GenBank/DDBJ whole genome shotgun (WGS) entry which is preliminary data.</text>
</comment>
<protein>
    <submittedName>
        <fullName evidence="1">Uncharacterized protein</fullName>
    </submittedName>
</protein>
<dbReference type="PATRIC" id="fig|1702214.3.peg.1333"/>
<dbReference type="STRING" id="1702214.AL399_07720"/>
<accession>A0A0Q4B5T4</accession>
<proteinExistence type="predicted"/>
<sequence length="64" mass="7276">MGDGKQCVRKLSIFLKNFHGKIWKAIGFQSTFALCCISIAAEWRAFLLARVYTGIATFYEMGYC</sequence>
<gene>
    <name evidence="1" type="ORF">AL399_07720</name>
</gene>
<organism evidence="1 2">
    <name type="scientific">Candidatus [Bacteroides] periocalifornicus</name>
    <dbReference type="NCBI Taxonomy" id="1702214"/>
    <lineage>
        <taxon>Bacteria</taxon>
        <taxon>Pseudomonadati</taxon>
        <taxon>Bacteroidota</taxon>
    </lineage>
</organism>
<dbReference type="Proteomes" id="UP000054172">
    <property type="component" value="Unassembled WGS sequence"/>
</dbReference>
<reference evidence="1" key="1">
    <citation type="submission" date="2015-08" db="EMBL/GenBank/DDBJ databases">
        <title>Candidatus Bacteriodes Periocalifornicus.</title>
        <authorList>
            <person name="McLean J.S."/>
            <person name="Kelley S."/>
        </authorList>
    </citation>
    <scope>NUCLEOTIDE SEQUENCE [LARGE SCALE GENOMIC DNA]</scope>
    <source>
        <strain evidence="1">12B</strain>
    </source>
</reference>
<dbReference type="AlphaFoldDB" id="A0A0Q4B5T4"/>
<keyword evidence="2" id="KW-1185">Reference proteome</keyword>
<evidence type="ECO:0000313" key="2">
    <source>
        <dbReference type="Proteomes" id="UP000054172"/>
    </source>
</evidence>
<name>A0A0Q4B5T4_9BACT</name>
<dbReference type="EMBL" id="LIIK01000042">
    <property type="protein sequence ID" value="KQM08377.1"/>
    <property type="molecule type" value="Genomic_DNA"/>
</dbReference>
<evidence type="ECO:0000313" key="1">
    <source>
        <dbReference type="EMBL" id="KQM08377.1"/>
    </source>
</evidence>